<accession>A0A0A9MKS3</accession>
<protein>
    <submittedName>
        <fullName evidence="1">Uncharacterized protein</fullName>
    </submittedName>
</protein>
<dbReference type="EMBL" id="GBRH01165317">
    <property type="protein sequence ID" value="JAE32579.1"/>
    <property type="molecule type" value="Transcribed_RNA"/>
</dbReference>
<reference evidence="1" key="2">
    <citation type="journal article" date="2015" name="Data Brief">
        <title>Shoot transcriptome of the giant reed, Arundo donax.</title>
        <authorList>
            <person name="Barrero R.A."/>
            <person name="Guerrero F.D."/>
            <person name="Moolhuijzen P."/>
            <person name="Goolsby J.A."/>
            <person name="Tidwell J."/>
            <person name="Bellgard S.E."/>
            <person name="Bellgard M.I."/>
        </authorList>
    </citation>
    <scope>NUCLEOTIDE SEQUENCE</scope>
    <source>
        <tissue evidence="1">Shoot tissue taken approximately 20 cm above the soil surface</tissue>
    </source>
</reference>
<name>A0A0A9MKS3_ARUDO</name>
<organism evidence="1">
    <name type="scientific">Arundo donax</name>
    <name type="common">Giant reed</name>
    <name type="synonym">Donax arundinaceus</name>
    <dbReference type="NCBI Taxonomy" id="35708"/>
    <lineage>
        <taxon>Eukaryota</taxon>
        <taxon>Viridiplantae</taxon>
        <taxon>Streptophyta</taxon>
        <taxon>Embryophyta</taxon>
        <taxon>Tracheophyta</taxon>
        <taxon>Spermatophyta</taxon>
        <taxon>Magnoliopsida</taxon>
        <taxon>Liliopsida</taxon>
        <taxon>Poales</taxon>
        <taxon>Poaceae</taxon>
        <taxon>PACMAD clade</taxon>
        <taxon>Arundinoideae</taxon>
        <taxon>Arundineae</taxon>
        <taxon>Arundo</taxon>
    </lineage>
</organism>
<evidence type="ECO:0000313" key="1">
    <source>
        <dbReference type="EMBL" id="JAE32579.1"/>
    </source>
</evidence>
<dbReference type="AlphaFoldDB" id="A0A0A9MKS3"/>
<sequence length="44" mass="5198">MLSQKRAPSLSPNCKVWLTRQDTLYLLRIDLQEKKTDMISQNFS</sequence>
<reference evidence="1" key="1">
    <citation type="submission" date="2014-09" db="EMBL/GenBank/DDBJ databases">
        <authorList>
            <person name="Magalhaes I.L.F."/>
            <person name="Oliveira U."/>
            <person name="Santos F.R."/>
            <person name="Vidigal T.H.D.A."/>
            <person name="Brescovit A.D."/>
            <person name="Santos A.J."/>
        </authorList>
    </citation>
    <scope>NUCLEOTIDE SEQUENCE</scope>
    <source>
        <tissue evidence="1">Shoot tissue taken approximately 20 cm above the soil surface</tissue>
    </source>
</reference>
<proteinExistence type="predicted"/>